<feature type="compositionally biased region" description="Polar residues" evidence="1">
    <location>
        <begin position="190"/>
        <end position="205"/>
    </location>
</feature>
<sequence length="385" mass="43739">MSPTTMSPTNQEKHEEEDTAALRERLEGLPQELYNEIYNLTFTAAPKIRFFYEFCDSEKEPTIEGAKSSIEKRIVHNRLFSHLMHVDRASRLQFAKSHFGQGSILVTFGWDDLIEVLRAVQADHLPLLRLYVRGDWCGELDPYRQELFTVRCQLHDFDAVEQILVFSGLEKVLQDELDGQDFESVPEDLASSTATEMSPNTPTTMSPSNLSKTSTPNTTSNTPTLRTLMESLPQELYDEIYSLTFAASPSIHLIHLSYLFSTPLSSTLSPYPCSRITQNDAFPHLLHVDRHSRNKYAKSFYGDSKSVFIVCSTIMLESVIGTMDQQHVEFLKNGNGRVFLRDVMGDEFDEDTNKGIEAMTHGVYGEVEVVMEGLEEVLEHEFGEQ</sequence>
<protein>
    <submittedName>
        <fullName evidence="2">Uncharacterized protein</fullName>
    </submittedName>
</protein>
<name>A0A2S6CKD8_9PEZI</name>
<reference evidence="3" key="1">
    <citation type="journal article" date="2017" name="bioRxiv">
        <title>Conservation of a gene cluster reveals novel cercosporin biosynthetic mechanisms and extends production to the genus Colletotrichum.</title>
        <authorList>
            <person name="de Jonge R."/>
            <person name="Ebert M.K."/>
            <person name="Huitt-Roehl C.R."/>
            <person name="Pal P."/>
            <person name="Suttle J.C."/>
            <person name="Spanner R.E."/>
            <person name="Neubauer J.D."/>
            <person name="Jurick W.M.II."/>
            <person name="Stott K.A."/>
            <person name="Secor G.A."/>
            <person name="Thomma B.P.H.J."/>
            <person name="Van de Peer Y."/>
            <person name="Townsend C.A."/>
            <person name="Bolton M.D."/>
        </authorList>
    </citation>
    <scope>NUCLEOTIDE SEQUENCE [LARGE SCALE GENOMIC DNA]</scope>
    <source>
        <strain evidence="3">CBS538.71</strain>
    </source>
</reference>
<evidence type="ECO:0000256" key="1">
    <source>
        <dbReference type="SAM" id="MobiDB-lite"/>
    </source>
</evidence>
<proteinExistence type="predicted"/>
<gene>
    <name evidence="2" type="ORF">CBER1_10133</name>
</gene>
<dbReference type="Proteomes" id="UP000237631">
    <property type="component" value="Unassembled WGS sequence"/>
</dbReference>
<dbReference type="OrthoDB" id="3650650at2759"/>
<dbReference type="EMBL" id="PNEN01000300">
    <property type="protein sequence ID" value="PPJ60189.1"/>
    <property type="molecule type" value="Genomic_DNA"/>
</dbReference>
<comment type="caution">
    <text evidence="2">The sequence shown here is derived from an EMBL/GenBank/DDBJ whole genome shotgun (WGS) entry which is preliminary data.</text>
</comment>
<keyword evidence="3" id="KW-1185">Reference proteome</keyword>
<feature type="region of interest" description="Disordered" evidence="1">
    <location>
        <begin position="185"/>
        <end position="223"/>
    </location>
</feature>
<feature type="compositionally biased region" description="Low complexity" evidence="1">
    <location>
        <begin position="206"/>
        <end position="223"/>
    </location>
</feature>
<evidence type="ECO:0000313" key="2">
    <source>
        <dbReference type="EMBL" id="PPJ60189.1"/>
    </source>
</evidence>
<dbReference type="AlphaFoldDB" id="A0A2S6CKD8"/>
<accession>A0A2S6CKD8</accession>
<evidence type="ECO:0000313" key="3">
    <source>
        <dbReference type="Proteomes" id="UP000237631"/>
    </source>
</evidence>
<organism evidence="2 3">
    <name type="scientific">Cercospora berteroae</name>
    <dbReference type="NCBI Taxonomy" id="357750"/>
    <lineage>
        <taxon>Eukaryota</taxon>
        <taxon>Fungi</taxon>
        <taxon>Dikarya</taxon>
        <taxon>Ascomycota</taxon>
        <taxon>Pezizomycotina</taxon>
        <taxon>Dothideomycetes</taxon>
        <taxon>Dothideomycetidae</taxon>
        <taxon>Mycosphaerellales</taxon>
        <taxon>Mycosphaerellaceae</taxon>
        <taxon>Cercospora</taxon>
    </lineage>
</organism>